<dbReference type="AlphaFoldDB" id="A0A915BU35"/>
<dbReference type="Proteomes" id="UP000887569">
    <property type="component" value="Unplaced"/>
</dbReference>
<dbReference type="WBParaSite" id="PgR060_g011_t01">
    <property type="protein sequence ID" value="PgR060_g011_t01"/>
    <property type="gene ID" value="PgR060_g011"/>
</dbReference>
<accession>A0A915BU35</accession>
<sequence length="117" mass="13691">VICLKYLLLFYSPRTNGVITVSFCFPYSIYGKKEERRRRPSRLSGHTTPTDESPRYPLRWLGCPYSHYLSRGSYMWAIISTSAVKVIKKSTPQRIADMHYMKRLLKTLNCRLSPIVQ</sequence>
<protein>
    <submittedName>
        <fullName evidence="2">Uncharacterized protein</fullName>
    </submittedName>
</protein>
<evidence type="ECO:0000313" key="1">
    <source>
        <dbReference type="Proteomes" id="UP000887569"/>
    </source>
</evidence>
<evidence type="ECO:0000313" key="2">
    <source>
        <dbReference type="WBParaSite" id="PgR060_g011_t01"/>
    </source>
</evidence>
<keyword evidence="1" id="KW-1185">Reference proteome</keyword>
<proteinExistence type="predicted"/>
<name>A0A915BU35_PARUN</name>
<reference evidence="2" key="1">
    <citation type="submission" date="2022-11" db="UniProtKB">
        <authorList>
            <consortium name="WormBaseParasite"/>
        </authorList>
    </citation>
    <scope>IDENTIFICATION</scope>
</reference>
<organism evidence="1 2">
    <name type="scientific">Parascaris univalens</name>
    <name type="common">Nematode worm</name>
    <dbReference type="NCBI Taxonomy" id="6257"/>
    <lineage>
        <taxon>Eukaryota</taxon>
        <taxon>Metazoa</taxon>
        <taxon>Ecdysozoa</taxon>
        <taxon>Nematoda</taxon>
        <taxon>Chromadorea</taxon>
        <taxon>Rhabditida</taxon>
        <taxon>Spirurina</taxon>
        <taxon>Ascaridomorpha</taxon>
        <taxon>Ascaridoidea</taxon>
        <taxon>Ascarididae</taxon>
        <taxon>Parascaris</taxon>
    </lineage>
</organism>